<dbReference type="Pfam" id="PF16921">
    <property type="entry name" value="Tex_YqgF"/>
    <property type="match status" value="1"/>
</dbReference>
<dbReference type="Gene3D" id="1.10.10.650">
    <property type="entry name" value="RuvA domain 2-like"/>
    <property type="match status" value="1"/>
</dbReference>
<dbReference type="Pfam" id="PF12836">
    <property type="entry name" value="HHH_3"/>
    <property type="match status" value="1"/>
</dbReference>
<dbReference type="InterPro" id="IPR050437">
    <property type="entry name" value="Ribos_protein_bS1-like"/>
</dbReference>
<dbReference type="InterPro" id="IPR010994">
    <property type="entry name" value="RuvA_2-like"/>
</dbReference>
<dbReference type="InterPro" id="IPR023323">
    <property type="entry name" value="Tex-like_dom_sf"/>
</dbReference>
<protein>
    <submittedName>
        <fullName evidence="3">S1 RNA-binding domain-containing protein</fullName>
    </submittedName>
</protein>
<feature type="domain" description="S1 motif" evidence="2">
    <location>
        <begin position="664"/>
        <end position="733"/>
    </location>
</feature>
<dbReference type="Gene3D" id="1.10.150.310">
    <property type="entry name" value="Tex RuvX-like domain-like"/>
    <property type="match status" value="1"/>
</dbReference>
<dbReference type="GO" id="GO:0006412">
    <property type="term" value="P:translation"/>
    <property type="evidence" value="ECO:0007669"/>
    <property type="project" value="TreeGrafter"/>
</dbReference>
<dbReference type="FunFam" id="1.10.10.650:FF:000001">
    <property type="entry name" value="S1 RNA-binding domain 1"/>
    <property type="match status" value="1"/>
</dbReference>
<dbReference type="SUPFAM" id="SSF53098">
    <property type="entry name" value="Ribonuclease H-like"/>
    <property type="match status" value="1"/>
</dbReference>
<dbReference type="FunFam" id="2.40.50.140:FF:000051">
    <property type="entry name" value="RNA-binding transcriptional accessory protein"/>
    <property type="match status" value="1"/>
</dbReference>
<dbReference type="Pfam" id="PF00575">
    <property type="entry name" value="S1"/>
    <property type="match status" value="1"/>
</dbReference>
<evidence type="ECO:0000313" key="3">
    <source>
        <dbReference type="EMBL" id="QHK21718.1"/>
    </source>
</evidence>
<dbReference type="InterPro" id="IPR044146">
    <property type="entry name" value="S1_Tex"/>
</dbReference>
<dbReference type="InterPro" id="IPR055179">
    <property type="entry name" value="Tex-like_central_region"/>
</dbReference>
<dbReference type="PROSITE" id="PS50126">
    <property type="entry name" value="S1"/>
    <property type="match status" value="1"/>
</dbReference>
<dbReference type="Gene3D" id="1.10.3500.10">
    <property type="entry name" value="Tex N-terminal region-like"/>
    <property type="match status" value="1"/>
</dbReference>
<dbReference type="InterPro" id="IPR012340">
    <property type="entry name" value="NA-bd_OB-fold"/>
</dbReference>
<dbReference type="InterPro" id="IPR018974">
    <property type="entry name" value="Tex-like_N"/>
</dbReference>
<keyword evidence="4" id="KW-1185">Reference proteome</keyword>
<dbReference type="FunFam" id="3.30.420.140:FF:000001">
    <property type="entry name" value="RNA-binding transcriptional accessory protein"/>
    <property type="match status" value="1"/>
</dbReference>
<dbReference type="InterPro" id="IPR006641">
    <property type="entry name" value="YqgF/RNaseH-like_dom"/>
</dbReference>
<name>A0A6P1NRC8_9MICC</name>
<evidence type="ECO:0000259" key="2">
    <source>
        <dbReference type="PROSITE" id="PS50126"/>
    </source>
</evidence>
<dbReference type="Pfam" id="PF17674">
    <property type="entry name" value="HHH_9"/>
    <property type="match status" value="1"/>
</dbReference>
<feature type="region of interest" description="Disordered" evidence="1">
    <location>
        <begin position="729"/>
        <end position="865"/>
    </location>
</feature>
<dbReference type="Pfam" id="PF22706">
    <property type="entry name" value="Tex_central_region"/>
    <property type="match status" value="1"/>
</dbReference>
<dbReference type="SUPFAM" id="SSF158832">
    <property type="entry name" value="Tex N-terminal region-like"/>
    <property type="match status" value="1"/>
</dbReference>
<dbReference type="Gene3D" id="3.30.420.140">
    <property type="entry name" value="YqgF/RNase H-like domain"/>
    <property type="match status" value="1"/>
</dbReference>
<organism evidence="3 4">
    <name type="scientific">Pseudarthrobacter psychrotolerans</name>
    <dbReference type="NCBI Taxonomy" id="2697569"/>
    <lineage>
        <taxon>Bacteria</taxon>
        <taxon>Bacillati</taxon>
        <taxon>Actinomycetota</taxon>
        <taxon>Actinomycetes</taxon>
        <taxon>Micrococcales</taxon>
        <taxon>Micrococcaceae</taxon>
        <taxon>Pseudarthrobacter</taxon>
    </lineage>
</organism>
<proteinExistence type="predicted"/>
<dbReference type="CDD" id="cd05685">
    <property type="entry name" value="S1_Tex"/>
    <property type="match status" value="1"/>
</dbReference>
<dbReference type="GO" id="GO:0003735">
    <property type="term" value="F:structural constituent of ribosome"/>
    <property type="evidence" value="ECO:0007669"/>
    <property type="project" value="TreeGrafter"/>
</dbReference>
<dbReference type="EMBL" id="CP047898">
    <property type="protein sequence ID" value="QHK21718.1"/>
    <property type="molecule type" value="Genomic_DNA"/>
</dbReference>
<feature type="compositionally biased region" description="Low complexity" evidence="1">
    <location>
        <begin position="829"/>
        <end position="839"/>
    </location>
</feature>
<evidence type="ECO:0000313" key="4">
    <source>
        <dbReference type="Proteomes" id="UP000464186"/>
    </source>
</evidence>
<dbReference type="GO" id="GO:0006139">
    <property type="term" value="P:nucleobase-containing compound metabolic process"/>
    <property type="evidence" value="ECO:0007669"/>
    <property type="project" value="InterPro"/>
</dbReference>
<dbReference type="GO" id="GO:0005737">
    <property type="term" value="C:cytoplasm"/>
    <property type="evidence" value="ECO:0007669"/>
    <property type="project" value="UniProtKB-ARBA"/>
</dbReference>
<dbReference type="SMART" id="SM00732">
    <property type="entry name" value="YqgFc"/>
    <property type="match status" value="1"/>
</dbReference>
<reference evidence="3 4" key="1">
    <citation type="submission" date="2020-01" db="EMBL/GenBank/DDBJ databases">
        <title>Pseudarthrobacter psychrotolerans sp. nov., isolated from antarctic soil.</title>
        <authorList>
            <person name="Shin Y."/>
            <person name="Park W."/>
        </authorList>
    </citation>
    <scope>NUCLEOTIDE SEQUENCE [LARGE SCALE GENOMIC DNA]</scope>
    <source>
        <strain evidence="3 4">YJ56</strain>
    </source>
</reference>
<sequence length="865" mass="91542">MTQLPHVPSAPTSASTPDSAIHAQIAAELGVKTWQVKAAVDLLDGGSTVPFIARYRKEATGTLDDTQLRELDERLRYLRELEDRRRAVLEAMAAQGQLTPELQAAILAADTKSRLEDIYLPFKSKRRTKAQIAREAGLEPLADALLKRPDLDPEREAARYLNAEHSFDDAAAALAGARSILVERVAQDPDLAATLRERLWTQGRMVSRVKKGKESEGQKFADYFDFAQAPTGMPSHRVLALLRGEKDGVLELDLAEADPNDDDALAAARSRYESAVARCLGVADRGRPADAWLIQTAQLAWRSRVLARLTADLRGRLFTAAEDEAVRVFAANLRDVLLAAPAGNRATLGLDPGLRTGVKVAVVDGTGKVVATDTVYPHAPARKWDEALATLVRLARKHNVELVAIGNGTASRETDKLAAELIKLLPAAEVKPQKLVVSEAGASVYSASALASAELPGMDVSLRGAVSIARRLQDPLAELVKIDPKSIGVGQYQHDVTAAKLDRSLDAVVEDCVNAVGVDVNTASPALLSRVAGVGPLLSENIVAYRNEHGPFAKRSELKKVPRLGAKAFEQCAGFLRITGGAEPLDASSVHPEAYPIARKILVAAGSAPASTLDPRAFVDGTFGLPTVQDILAELDKPGRDPRPAFAAATFSEGIEKISDLKPGMVLEGTVTNVAAFGAFVDVGVHQDGLVHVSALANRFVSDPREVVKSGQVVRVKVLEADPERKRISLTLRLDDEPSPSGGRAPGARSEGQRSEGTRSAAGRPEAGRSEGSRPENGRAAGGRPAGGRPAEGHRTGGRPANPQRDSSGRDSGGQRGSGAPSPGNKNASSSKPDPKSSSGRPPAPNPAPANTAMAEALRRAGLGK</sequence>
<dbReference type="PANTHER" id="PTHR10724">
    <property type="entry name" value="30S RIBOSOMAL PROTEIN S1"/>
    <property type="match status" value="1"/>
</dbReference>
<dbReference type="KEGG" id="psey:GU243_20785"/>
<dbReference type="GO" id="GO:0003729">
    <property type="term" value="F:mRNA binding"/>
    <property type="evidence" value="ECO:0007669"/>
    <property type="project" value="UniProtKB-ARBA"/>
</dbReference>
<dbReference type="InterPro" id="IPR012337">
    <property type="entry name" value="RNaseH-like_sf"/>
</dbReference>
<feature type="compositionally biased region" description="Basic and acidic residues" evidence="1">
    <location>
        <begin position="766"/>
        <end position="777"/>
    </location>
</feature>
<dbReference type="Proteomes" id="UP000464186">
    <property type="component" value="Chromosome"/>
</dbReference>
<dbReference type="SUPFAM" id="SSF47781">
    <property type="entry name" value="RuvA domain 2-like"/>
    <property type="match status" value="2"/>
</dbReference>
<evidence type="ECO:0000256" key="1">
    <source>
        <dbReference type="SAM" id="MobiDB-lite"/>
    </source>
</evidence>
<dbReference type="Gene3D" id="2.40.50.140">
    <property type="entry name" value="Nucleic acid-binding proteins"/>
    <property type="match status" value="1"/>
</dbReference>
<dbReference type="AlphaFoldDB" id="A0A6P1NRC8"/>
<dbReference type="PANTHER" id="PTHR10724:SF10">
    <property type="entry name" value="S1 RNA-BINDING DOMAIN-CONTAINING PROTEIN 1"/>
    <property type="match status" value="1"/>
</dbReference>
<accession>A0A6P1NRC8</accession>
<gene>
    <name evidence="3" type="ORF">GU243_20785</name>
</gene>
<dbReference type="SUPFAM" id="SSF50249">
    <property type="entry name" value="Nucleic acid-binding proteins"/>
    <property type="match status" value="1"/>
</dbReference>
<dbReference type="InterPro" id="IPR023319">
    <property type="entry name" value="Tex-like_HTH_dom_sf"/>
</dbReference>
<dbReference type="InterPro" id="IPR037027">
    <property type="entry name" value="YqgF/RNaseH-like_dom_sf"/>
</dbReference>
<dbReference type="Pfam" id="PF09371">
    <property type="entry name" value="Tex_N"/>
    <property type="match status" value="1"/>
</dbReference>
<dbReference type="InterPro" id="IPR032639">
    <property type="entry name" value="Tex_YqgF"/>
</dbReference>
<dbReference type="InterPro" id="IPR003029">
    <property type="entry name" value="S1_domain"/>
</dbReference>
<dbReference type="InterPro" id="IPR041692">
    <property type="entry name" value="HHH_9"/>
</dbReference>
<dbReference type="SMART" id="SM00316">
    <property type="entry name" value="S1"/>
    <property type="match status" value="1"/>
</dbReference>